<accession>A0ABQ9AW22</accession>
<evidence type="ECO:0000313" key="2">
    <source>
        <dbReference type="Proteomes" id="UP001141253"/>
    </source>
</evidence>
<dbReference type="EMBL" id="JAPFFI010000015">
    <property type="protein sequence ID" value="KAJ6361022.1"/>
    <property type="molecule type" value="Genomic_DNA"/>
</dbReference>
<name>A0ABQ9AW22_9ROSI</name>
<sequence>MPTDPTTLLCVNISALDISTGDTGLSTVASGTAFINLYWNVGTTWNFTNSDLSPSLRVLRVPDLSSENALSVGAKMVKPELESLSAENKWFSSWVDLKRRIKIVKWPAFSRILVTLVMPFGAAA</sequence>
<comment type="caution">
    <text evidence="1">The sequence shown here is derived from an EMBL/GenBank/DDBJ whole genome shotgun (WGS) entry which is preliminary data.</text>
</comment>
<reference evidence="1" key="2">
    <citation type="journal article" date="2023" name="Int. J. Mol. Sci.">
        <title>De Novo Assembly and Annotation of 11 Diverse Shrub Willow (Salix) Genomes Reveals Novel Gene Organization in Sex-Linked Regions.</title>
        <authorList>
            <person name="Hyden B."/>
            <person name="Feng K."/>
            <person name="Yates T.B."/>
            <person name="Jawdy S."/>
            <person name="Cereghino C."/>
            <person name="Smart L.B."/>
            <person name="Muchero W."/>
        </authorList>
    </citation>
    <scope>NUCLEOTIDE SEQUENCE</scope>
    <source>
        <tissue evidence="1">Shoot tip</tissue>
    </source>
</reference>
<dbReference type="Proteomes" id="UP001141253">
    <property type="component" value="Chromosome 13"/>
</dbReference>
<organism evidence="1 2">
    <name type="scientific">Salix suchowensis</name>
    <dbReference type="NCBI Taxonomy" id="1278906"/>
    <lineage>
        <taxon>Eukaryota</taxon>
        <taxon>Viridiplantae</taxon>
        <taxon>Streptophyta</taxon>
        <taxon>Embryophyta</taxon>
        <taxon>Tracheophyta</taxon>
        <taxon>Spermatophyta</taxon>
        <taxon>Magnoliopsida</taxon>
        <taxon>eudicotyledons</taxon>
        <taxon>Gunneridae</taxon>
        <taxon>Pentapetalae</taxon>
        <taxon>rosids</taxon>
        <taxon>fabids</taxon>
        <taxon>Malpighiales</taxon>
        <taxon>Salicaceae</taxon>
        <taxon>Saliceae</taxon>
        <taxon>Salix</taxon>
    </lineage>
</organism>
<reference evidence="1" key="1">
    <citation type="submission" date="2022-10" db="EMBL/GenBank/DDBJ databases">
        <authorList>
            <person name="Hyden B.L."/>
            <person name="Feng K."/>
            <person name="Yates T."/>
            <person name="Jawdy S."/>
            <person name="Smart L.B."/>
            <person name="Muchero W."/>
        </authorList>
    </citation>
    <scope>NUCLEOTIDE SEQUENCE</scope>
    <source>
        <tissue evidence="1">Shoot tip</tissue>
    </source>
</reference>
<protein>
    <submittedName>
        <fullName evidence="1">Uncharacterized protein</fullName>
    </submittedName>
</protein>
<proteinExistence type="predicted"/>
<evidence type="ECO:0000313" key="1">
    <source>
        <dbReference type="EMBL" id="KAJ6361022.1"/>
    </source>
</evidence>
<keyword evidence="2" id="KW-1185">Reference proteome</keyword>
<gene>
    <name evidence="1" type="ORF">OIU77_004952</name>
</gene>